<gene>
    <name evidence="3" type="ORF">DIS18_05385</name>
</gene>
<dbReference type="EMBL" id="QFRI01000001">
    <property type="protein sequence ID" value="PWH83981.1"/>
    <property type="molecule type" value="Genomic_DNA"/>
</dbReference>
<evidence type="ECO:0000256" key="1">
    <source>
        <dbReference type="SAM" id="SignalP"/>
    </source>
</evidence>
<sequence>MKKLYSFLVVFQLLFVLQVGAQSINQNYVKTTEFLESVIVESDFTSSFGGWQQNGSVSYSLESDRLKVNVNSSWEGVKHYINGFRTKAGEVLRIKLIFDKGNTLANVRLYLQELDSNGNTVAWNVKDGNIQTGIHEYSHTMAANGNSIIFRIDKQNTHTNSDTYFYIDYVSLKLGGDTASVEKLENITYLDGFGKAKQQVAVKQSTNQKDIVQHIEYDEFGRTTKQYLALPTTQNTGNYINNAQSQILSYYQSNFTDQHPFAEVRYDSSPLNRKLESSAPGNTWELISNSDTDHTAKYDYDVNDYSEVRLFEIVNQPDKTFQVSNYQKGELLKNVVKNVNWSSSDGLLNTKEVFTDKNGRKVAEFSYEDDGGSVKKLSTYYVYDNTGNLRYVLPPKAFEKLFSSDVTYTPFDLTFNWTLFVDNPSTVTGSGDVNIELEYNSVLDFHRLLLDFNLSFPFVWGGSNGAYLKQGNIVSIPIDSNLPKKYLFSVYDTKNGGPSIPGDPIGTVDSGDPTKTRYEYSIQNGYLFVEFIVGTDFGSSTTPFKVNTVDTNSGSVLEGNFYNEDAIDNLAFQYKYDEFNRQIEQKVPGKGWEYMVYDQLDRPILTQDALLRQENKWLFNKYDAFGRVVYTGISTHFASQSSLQSQVDNFINASSNKSNIESRTSSTSSIGGVSINYSNNAFPNSGLETLTVNYYDNYNFTDSSKPVTPSNILGQQVSTRTKGLLTATWAKTIGSSTWAKNYTYYDKKGRVVYVHEQNHLGGYTYNKSELDFRGKLTLSETDHKRSSSPSANLKIVDRFEYDHVERPKKHFQKINTQAEELIAENLYNELGQLETKSLGDGLQDIDYTYNIRGWLSKVNDVNNLGLDMFAYTLKYNDAIEGTASVGNQYNGNIRQIIWKSAKNNLKKSYAFEYDKLNRFSKSIYRENSSLTGGAGRFETYNLSYDANGNIQGLARKNQTNTIIDNLDYTYDNGNQLLAINDTSNSTDGFNNGTTGTSTGDYDYDVNGNLIKDLNKNITNIEYNHLDLVTRVTFGDGKKIEFTYDAAGTKLQMKNIPLFGGTTTIDYIGGFQYTNTQLQFFPTAEGYAYKDGSTFKYVYQIKDHLGNNRISFSDIDNSGAINPINEIFSNTDYYVMGLTHNGEFISSAGSNYNYKLQGKEELDFGNYNMYDFGSRMYDASVGRWFNTDPQNQFGSPYLAMGNNPVMVIDPDGELAWFVPIIAGAVIGGANTAIQNPRADFGDILTGAGIGGLSGAVSYGIGELTSGITSFGTKSLVSAGLHGVSQGSFSFAQGGDFFTGAGIGVGTSFLSSLTSDWRPGAQIGVSALSGGIISEITGGDFTEGFTGGLVISWFNHAAHQTEYRLTKARLKRALRSLGLCISCSDQEVGLAFELLVAKYFTDEGLTVLPGGNLPEHTILGGTVPDFLVGLEGNVTGTYAFTGMIEAKAMNEGRYLSASSNNGQILKQQLLLRNIVDFHSMGGRGVYYLATTAGVKVSPSVKTTVTFFGNDYQRLTPYFSGKLGSLDITFKATSR</sequence>
<dbReference type="InterPro" id="IPR050708">
    <property type="entry name" value="T6SS_VgrG/RHS"/>
</dbReference>
<dbReference type="Gene3D" id="2.180.10.10">
    <property type="entry name" value="RHS repeat-associated core"/>
    <property type="match status" value="1"/>
</dbReference>
<dbReference type="Pfam" id="PF20041">
    <property type="entry name" value="DUF6443"/>
    <property type="match status" value="1"/>
</dbReference>
<dbReference type="OrthoDB" id="2972467at2"/>
<name>A0A2U2X893_9FLAO</name>
<dbReference type="PANTHER" id="PTHR32305">
    <property type="match status" value="1"/>
</dbReference>
<dbReference type="InterPro" id="IPR045619">
    <property type="entry name" value="DUF6443"/>
</dbReference>
<evidence type="ECO:0000259" key="2">
    <source>
        <dbReference type="Pfam" id="PF20041"/>
    </source>
</evidence>
<organism evidence="3 4">
    <name type="scientific">Algibacter marinivivus</name>
    <dbReference type="NCBI Taxonomy" id="2100723"/>
    <lineage>
        <taxon>Bacteria</taxon>
        <taxon>Pseudomonadati</taxon>
        <taxon>Bacteroidota</taxon>
        <taxon>Flavobacteriia</taxon>
        <taxon>Flavobacteriales</taxon>
        <taxon>Flavobacteriaceae</taxon>
        <taxon>Algibacter</taxon>
    </lineage>
</organism>
<feature type="chain" id="PRO_5015707320" description="DUF6443 domain-containing protein" evidence="1">
    <location>
        <begin position="22"/>
        <end position="1532"/>
    </location>
</feature>
<dbReference type="InterPro" id="IPR022385">
    <property type="entry name" value="Rhs_assc_core"/>
</dbReference>
<dbReference type="RefSeq" id="WP_109351986.1">
    <property type="nucleotide sequence ID" value="NZ_QFRI01000001.1"/>
</dbReference>
<reference evidence="4" key="3">
    <citation type="submission" date="2018-05" db="EMBL/GenBank/DDBJ databases">
        <authorList>
            <person name="Lu D."/>
        </authorList>
    </citation>
    <scope>NUCLEOTIDE SEQUENCE [LARGE SCALE GENOMIC DNA]</scope>
    <source>
        <strain evidence="4">ZY111</strain>
    </source>
</reference>
<protein>
    <recommendedName>
        <fullName evidence="2">DUF6443 domain-containing protein</fullName>
    </recommendedName>
</protein>
<feature type="domain" description="DUF6443" evidence="2">
    <location>
        <begin position="180"/>
        <end position="296"/>
    </location>
</feature>
<accession>A0A2U2X893</accession>
<keyword evidence="1" id="KW-0732">Signal</keyword>
<comment type="caution">
    <text evidence="3">The sequence shown here is derived from an EMBL/GenBank/DDBJ whole genome shotgun (WGS) entry which is preliminary data.</text>
</comment>
<evidence type="ECO:0000313" key="3">
    <source>
        <dbReference type="EMBL" id="PWH83981.1"/>
    </source>
</evidence>
<keyword evidence="4" id="KW-1185">Reference proteome</keyword>
<reference evidence="3 4" key="2">
    <citation type="submission" date="2018-05" db="EMBL/GenBank/DDBJ databases">
        <title>Algibacter marinivivus sp. nov., isolated from sample around a algae.</title>
        <authorList>
            <person name="Zhong X."/>
        </authorList>
    </citation>
    <scope>NUCLEOTIDE SEQUENCE [LARGE SCALE GENOMIC DNA]</scope>
    <source>
        <strain evidence="3 4">ZY111</strain>
    </source>
</reference>
<feature type="signal peptide" evidence="1">
    <location>
        <begin position="1"/>
        <end position="21"/>
    </location>
</feature>
<evidence type="ECO:0000313" key="4">
    <source>
        <dbReference type="Proteomes" id="UP000245375"/>
    </source>
</evidence>
<dbReference type="Proteomes" id="UP000245375">
    <property type="component" value="Unassembled WGS sequence"/>
</dbReference>
<dbReference type="NCBIfam" id="TIGR03696">
    <property type="entry name" value="Rhs_assc_core"/>
    <property type="match status" value="1"/>
</dbReference>
<dbReference type="PANTHER" id="PTHR32305:SF15">
    <property type="entry name" value="PROTEIN RHSA-RELATED"/>
    <property type="match status" value="1"/>
</dbReference>
<reference evidence="4" key="1">
    <citation type="submission" date="2018-05" db="EMBL/GenBank/DDBJ databases">
        <title>Algibacter marinivivus sp. nov., isolated from sample around a algae.</title>
        <authorList>
            <person name="Lu D."/>
        </authorList>
    </citation>
    <scope>NUCLEOTIDE SEQUENCE [LARGE SCALE GENOMIC DNA]</scope>
    <source>
        <strain evidence="4">ZY111</strain>
    </source>
</reference>
<proteinExistence type="predicted"/>